<dbReference type="Gene3D" id="1.50.10.150">
    <property type="entry name" value="Voltage-dependent anion channel"/>
    <property type="match status" value="1"/>
</dbReference>
<dbReference type="OrthoDB" id="2734473at2"/>
<keyword evidence="1" id="KW-1133">Transmembrane helix</keyword>
<feature type="transmembrane region" description="Helical" evidence="1">
    <location>
        <begin position="37"/>
        <end position="57"/>
    </location>
</feature>
<accession>A0A3S0JQ97</accession>
<protein>
    <recommendedName>
        <fullName evidence="4">Voltage-dependent anion channel</fullName>
    </recommendedName>
</protein>
<dbReference type="InterPro" id="IPR038665">
    <property type="entry name" value="Voltage-dep_anion_channel_sf"/>
</dbReference>
<feature type="transmembrane region" description="Helical" evidence="1">
    <location>
        <begin position="137"/>
        <end position="158"/>
    </location>
</feature>
<feature type="transmembrane region" description="Helical" evidence="1">
    <location>
        <begin position="77"/>
        <end position="97"/>
    </location>
</feature>
<evidence type="ECO:0000313" key="3">
    <source>
        <dbReference type="Proteomes" id="UP000276349"/>
    </source>
</evidence>
<name>A0A3S0JQ97_9BACI</name>
<evidence type="ECO:0008006" key="4">
    <source>
        <dbReference type="Google" id="ProtNLM"/>
    </source>
</evidence>
<keyword evidence="3" id="KW-1185">Reference proteome</keyword>
<feature type="transmembrane region" description="Helical" evidence="1">
    <location>
        <begin position="197"/>
        <end position="219"/>
    </location>
</feature>
<gene>
    <name evidence="2" type="ORF">EKG35_08320</name>
</gene>
<dbReference type="AlphaFoldDB" id="A0A3S0JQ97"/>
<reference evidence="2 3" key="1">
    <citation type="submission" date="2018-12" db="EMBL/GenBank/DDBJ databases">
        <authorList>
            <person name="Yu L."/>
        </authorList>
    </citation>
    <scope>NUCLEOTIDE SEQUENCE [LARGE SCALE GENOMIC DNA]</scope>
    <source>
        <strain evidence="2 3">S5H2222</strain>
    </source>
</reference>
<keyword evidence="1" id="KW-0472">Membrane</keyword>
<dbReference type="RefSeq" id="WP_148103507.1">
    <property type="nucleotide sequence ID" value="NZ_CP155468.1"/>
</dbReference>
<dbReference type="EMBL" id="RXNR01000018">
    <property type="protein sequence ID" value="RTQ93568.1"/>
    <property type="molecule type" value="Genomic_DNA"/>
</dbReference>
<organism evidence="2 3">
    <name type="scientific">Lysinibacillus telephonicus</name>
    <dbReference type="NCBI Taxonomy" id="1714840"/>
    <lineage>
        <taxon>Bacteria</taxon>
        <taxon>Bacillati</taxon>
        <taxon>Bacillota</taxon>
        <taxon>Bacilli</taxon>
        <taxon>Bacillales</taxon>
        <taxon>Bacillaceae</taxon>
        <taxon>Lysinibacillus</taxon>
    </lineage>
</organism>
<evidence type="ECO:0000256" key="1">
    <source>
        <dbReference type="SAM" id="Phobius"/>
    </source>
</evidence>
<keyword evidence="1" id="KW-0812">Transmembrane</keyword>
<feature type="transmembrane region" description="Helical" evidence="1">
    <location>
        <begin position="12"/>
        <end position="31"/>
    </location>
</feature>
<evidence type="ECO:0000313" key="2">
    <source>
        <dbReference type="EMBL" id="RTQ93568.1"/>
    </source>
</evidence>
<feature type="transmembrane region" description="Helical" evidence="1">
    <location>
        <begin position="267"/>
        <end position="287"/>
    </location>
</feature>
<feature type="transmembrane region" description="Helical" evidence="1">
    <location>
        <begin position="299"/>
        <end position="320"/>
    </location>
</feature>
<feature type="transmembrane region" description="Helical" evidence="1">
    <location>
        <begin position="164"/>
        <end position="185"/>
    </location>
</feature>
<proteinExistence type="predicted"/>
<feature type="transmembrane region" description="Helical" evidence="1">
    <location>
        <begin position="103"/>
        <end position="125"/>
    </location>
</feature>
<comment type="caution">
    <text evidence="2">The sequence shown here is derived from an EMBL/GenBank/DDBJ whole genome shotgun (WGS) entry which is preliminary data.</text>
</comment>
<sequence length="327" mass="38014">MIGKTEKTIDVASGAMIMAMGIFLLGAIHQFSYIEQLFDLLFVIVLITWIIILVRFIRSIFIVDFLKNLWNQSIQSFGLGTWIAATSVMTILIHQHFPNVIGIQYIVYLNCIAWLLYMLFSCLQLKKIIINRAVYDLHGVILLTTVSTQSIACLLMETIQKTNILIIVLGIVLYLFSIVLIVIRFKCKHFSLHEWRNTDCIIHGALSITGLAMTLSQTIEFQLLLIFWFVVFCLFIIVEIFEILRGISRVKLYGIRKAIFTYHISQWSRNFTFGMFYYFTFNLINYAEGRYELYFQTKFMYGLGWVVLVLLIVEIVLFLVPRKIATN</sequence>
<feature type="transmembrane region" description="Helical" evidence="1">
    <location>
        <begin position="225"/>
        <end position="247"/>
    </location>
</feature>
<dbReference type="Proteomes" id="UP000276349">
    <property type="component" value="Unassembled WGS sequence"/>
</dbReference>